<protein>
    <submittedName>
        <fullName evidence="1">Uncharacterized protein</fullName>
    </submittedName>
</protein>
<dbReference type="Proteomes" id="UP000011713">
    <property type="component" value="Unassembled WGS sequence"/>
</dbReference>
<accession>M4C269</accession>
<dbReference type="HOGENOM" id="CLU_2611139_0_0_1"/>
<dbReference type="EnsemblProtists" id="HpaT813184">
    <property type="protein sequence ID" value="HpaP813184"/>
    <property type="gene ID" value="HpaG813184"/>
</dbReference>
<dbReference type="InParanoid" id="M4C269"/>
<reference evidence="1" key="2">
    <citation type="submission" date="2015-06" db="UniProtKB">
        <authorList>
            <consortium name="EnsemblProtists"/>
        </authorList>
    </citation>
    <scope>IDENTIFICATION</scope>
    <source>
        <strain evidence="1">Emoy2</strain>
    </source>
</reference>
<organism evidence="1 2">
    <name type="scientific">Hyaloperonospora arabidopsidis (strain Emoy2)</name>
    <name type="common">Downy mildew agent</name>
    <name type="synonym">Peronospora arabidopsidis</name>
    <dbReference type="NCBI Taxonomy" id="559515"/>
    <lineage>
        <taxon>Eukaryota</taxon>
        <taxon>Sar</taxon>
        <taxon>Stramenopiles</taxon>
        <taxon>Oomycota</taxon>
        <taxon>Peronosporomycetes</taxon>
        <taxon>Peronosporales</taxon>
        <taxon>Peronosporaceae</taxon>
        <taxon>Hyaloperonospora</taxon>
    </lineage>
</organism>
<reference evidence="2" key="1">
    <citation type="journal article" date="2010" name="Science">
        <title>Signatures of adaptation to obligate biotrophy in the Hyaloperonospora arabidopsidis genome.</title>
        <authorList>
            <person name="Baxter L."/>
            <person name="Tripathy S."/>
            <person name="Ishaque N."/>
            <person name="Boot N."/>
            <person name="Cabral A."/>
            <person name="Kemen E."/>
            <person name="Thines M."/>
            <person name="Ah-Fong A."/>
            <person name="Anderson R."/>
            <person name="Badejoko W."/>
            <person name="Bittner-Eddy P."/>
            <person name="Boore J.L."/>
            <person name="Chibucos M.C."/>
            <person name="Coates M."/>
            <person name="Dehal P."/>
            <person name="Delehaunty K."/>
            <person name="Dong S."/>
            <person name="Downton P."/>
            <person name="Dumas B."/>
            <person name="Fabro G."/>
            <person name="Fronick C."/>
            <person name="Fuerstenberg S.I."/>
            <person name="Fulton L."/>
            <person name="Gaulin E."/>
            <person name="Govers F."/>
            <person name="Hughes L."/>
            <person name="Humphray S."/>
            <person name="Jiang R.H."/>
            <person name="Judelson H."/>
            <person name="Kamoun S."/>
            <person name="Kyung K."/>
            <person name="Meijer H."/>
            <person name="Minx P."/>
            <person name="Morris P."/>
            <person name="Nelson J."/>
            <person name="Phuntumart V."/>
            <person name="Qutob D."/>
            <person name="Rehmany A."/>
            <person name="Rougon-Cardoso A."/>
            <person name="Ryden P."/>
            <person name="Torto-Alalibo T."/>
            <person name="Studholme D."/>
            <person name="Wang Y."/>
            <person name="Win J."/>
            <person name="Wood J."/>
            <person name="Clifton S.W."/>
            <person name="Rogers J."/>
            <person name="Van den Ackerveken G."/>
            <person name="Jones J.D."/>
            <person name="McDowell J.M."/>
            <person name="Beynon J."/>
            <person name="Tyler B.M."/>
        </authorList>
    </citation>
    <scope>NUCLEOTIDE SEQUENCE [LARGE SCALE GENOMIC DNA]</scope>
    <source>
        <strain evidence="2">Emoy2</strain>
    </source>
</reference>
<proteinExistence type="predicted"/>
<keyword evidence="2" id="KW-1185">Reference proteome</keyword>
<dbReference type="AlphaFoldDB" id="M4C269"/>
<sequence>MRELVIQIRIADPSMMAQIWRVENLTTSSPRYAIVLNTFKAFALQYASVEHPEMLQETEEMFANYNWKKIEDWLAKNKW</sequence>
<evidence type="ECO:0000313" key="2">
    <source>
        <dbReference type="Proteomes" id="UP000011713"/>
    </source>
</evidence>
<dbReference type="VEuPathDB" id="FungiDB:HpaG813184"/>
<evidence type="ECO:0000313" key="1">
    <source>
        <dbReference type="EnsemblProtists" id="HpaP813184"/>
    </source>
</evidence>
<name>M4C269_HYAAE</name>
<dbReference type="EMBL" id="JH598119">
    <property type="status" value="NOT_ANNOTATED_CDS"/>
    <property type="molecule type" value="Genomic_DNA"/>
</dbReference>